<proteinExistence type="predicted"/>
<reference evidence="1 2" key="1">
    <citation type="journal article" date="2011" name="J. Bacteriol.">
        <title>Whole genome sequence of an unusual Borrelia burgdorferi sensu lato isolate.</title>
        <authorList>
            <person name="Casjens S.R."/>
            <person name="Fraser-Liggett C.M."/>
            <person name="Mongodin E.F."/>
            <person name="Qiu W.G."/>
            <person name="Dunn J.J."/>
            <person name="Luft B.J."/>
            <person name="Schutzer S.E."/>
        </authorList>
    </citation>
    <scope>NUCLEOTIDE SEQUENCE [LARGE SCALE GENOMIC DNA]</scope>
    <source>
        <strain evidence="1 2">SV1</strain>
    </source>
</reference>
<evidence type="ECO:0000313" key="1">
    <source>
        <dbReference type="EMBL" id="ACN93536.1"/>
    </source>
</evidence>
<organism evidence="1 2">
    <name type="scientific">Borreliella finlandensis</name>
    <dbReference type="NCBI Taxonomy" id="498741"/>
    <lineage>
        <taxon>Bacteria</taxon>
        <taxon>Pseudomonadati</taxon>
        <taxon>Spirochaetota</taxon>
        <taxon>Spirochaetia</taxon>
        <taxon>Spirochaetales</taxon>
        <taxon>Borreliaceae</taxon>
        <taxon>Borreliella</taxon>
    </lineage>
</organism>
<dbReference type="InterPro" id="IPR008421">
    <property type="entry name" value="Borrelia_lipoprotein_PFam54/60"/>
</dbReference>
<name>A0A806CB83_9SPIR</name>
<geneLocation type="plasmid" evidence="1 2">
    <name>SV1_lp28-4</name>
</geneLocation>
<dbReference type="Gene3D" id="1.10.3160.10">
    <property type="entry name" value="Bbcrasp-1"/>
    <property type="match status" value="1"/>
</dbReference>
<dbReference type="Proteomes" id="UP000006166">
    <property type="component" value="Plasmid SV1_lp28-4"/>
</dbReference>
<dbReference type="NCBIfam" id="NF033730">
    <property type="entry name" value="borfam54_3"/>
    <property type="match status" value="1"/>
</dbReference>
<evidence type="ECO:0000313" key="2">
    <source>
        <dbReference type="Proteomes" id="UP000006166"/>
    </source>
</evidence>
<dbReference type="EMBL" id="CP001523">
    <property type="protein sequence ID" value="ACN93536.1"/>
    <property type="molecule type" value="Genomic_DNA"/>
</dbReference>
<accession>A0A806CB83</accession>
<dbReference type="Pfam" id="PF05714">
    <property type="entry name" value="PFam54_60"/>
    <property type="match status" value="1"/>
</dbReference>
<protein>
    <submittedName>
        <fullName evidence="1">Uncharacterized protein</fullName>
    </submittedName>
</protein>
<keyword evidence="2" id="KW-1185">Reference proteome</keyword>
<dbReference type="AlphaFoldDB" id="A0A806CB83"/>
<keyword evidence="1" id="KW-0614">Plasmid</keyword>
<gene>
    <name evidence="1" type="ORF">BSV1_I31</name>
</gene>
<dbReference type="NCBIfam" id="NF033729">
    <property type="entry name" value="borfam54_2"/>
    <property type="match status" value="1"/>
</dbReference>
<sequence length="138" mass="16196">MHNTKMTLKKIIYSSLNYEKEKILILKEILEKLDKNSANRQIAGKFLETSRDIQLQQEDLILKKIQDALHTLSKEKAEKLLQHAERDLKIKQNFVKALNETIEAYNKNSGNIKTDDEALANHMKEKYFYTLYLLNQAD</sequence>